<dbReference type="InterPro" id="IPR012337">
    <property type="entry name" value="RNaseH-like_sf"/>
</dbReference>
<evidence type="ECO:0000259" key="1">
    <source>
        <dbReference type="PROSITE" id="PS50994"/>
    </source>
</evidence>
<proteinExistence type="predicted"/>
<dbReference type="Proteomes" id="UP001235939">
    <property type="component" value="Chromosome 11"/>
</dbReference>
<dbReference type="Pfam" id="PF13683">
    <property type="entry name" value="rve_3"/>
    <property type="match status" value="1"/>
</dbReference>
<evidence type="ECO:0000313" key="3">
    <source>
        <dbReference type="Proteomes" id="UP001235939"/>
    </source>
</evidence>
<sequence>MNNLLSMRPLKMSSDVRTFRELFDNLSVQIRSLESLNVSIDVYGQLLCPIIIKLLPADLNLELNKELPTGYKRNRYVSEEMKYFFKSNGVYHLRSAPYFPATNGLAERFVQTLKRSLKNMRNEELNKSLANFLFTYRTVPHSSTREAPAVLFLKRMLKTKLEVKPGFKKGYSPDFEEDENILVRDFLGPNKWKEGKIVSRLGKCFYTVELNDGRLWRRHVCQLRKSYIAPSPASEIFPAGATVRLSQDDTAM</sequence>
<keyword evidence="3" id="KW-1185">Reference proteome</keyword>
<dbReference type="PANTHER" id="PTHR37984">
    <property type="entry name" value="PROTEIN CBG26694"/>
    <property type="match status" value="1"/>
</dbReference>
<accession>A0ABY6KZB1</accession>
<gene>
    <name evidence="2" type="ORF">LAZ67_11000015</name>
</gene>
<organism evidence="2 3">
    <name type="scientific">Cordylochernes scorpioides</name>
    <dbReference type="NCBI Taxonomy" id="51811"/>
    <lineage>
        <taxon>Eukaryota</taxon>
        <taxon>Metazoa</taxon>
        <taxon>Ecdysozoa</taxon>
        <taxon>Arthropoda</taxon>
        <taxon>Chelicerata</taxon>
        <taxon>Arachnida</taxon>
        <taxon>Pseudoscorpiones</taxon>
        <taxon>Cheliferoidea</taxon>
        <taxon>Chernetidae</taxon>
        <taxon>Cordylochernes</taxon>
    </lineage>
</organism>
<feature type="domain" description="Integrase catalytic" evidence="1">
    <location>
        <begin position="5"/>
        <end position="156"/>
    </location>
</feature>
<dbReference type="SUPFAM" id="SSF53098">
    <property type="entry name" value="Ribonuclease H-like"/>
    <property type="match status" value="1"/>
</dbReference>
<dbReference type="InterPro" id="IPR036397">
    <property type="entry name" value="RNaseH_sf"/>
</dbReference>
<dbReference type="InterPro" id="IPR001584">
    <property type="entry name" value="Integrase_cat-core"/>
</dbReference>
<dbReference type="PANTHER" id="PTHR37984:SF5">
    <property type="entry name" value="PROTEIN NYNRIN-LIKE"/>
    <property type="match status" value="1"/>
</dbReference>
<protein>
    <submittedName>
        <fullName evidence="2">K02A2.6-like</fullName>
    </submittedName>
</protein>
<reference evidence="2 3" key="1">
    <citation type="submission" date="2022-01" db="EMBL/GenBank/DDBJ databases">
        <title>A chromosomal length assembly of Cordylochernes scorpioides.</title>
        <authorList>
            <person name="Zeh D."/>
            <person name="Zeh J."/>
        </authorList>
    </citation>
    <scope>NUCLEOTIDE SEQUENCE [LARGE SCALE GENOMIC DNA]</scope>
    <source>
        <strain evidence="2">IN4F17</strain>
        <tissue evidence="2">Whole Body</tissue>
    </source>
</reference>
<name>A0ABY6KZB1_9ARAC</name>
<dbReference type="PROSITE" id="PS50994">
    <property type="entry name" value="INTEGRASE"/>
    <property type="match status" value="1"/>
</dbReference>
<dbReference type="EMBL" id="CP092873">
    <property type="protein sequence ID" value="UYV73597.1"/>
    <property type="molecule type" value="Genomic_DNA"/>
</dbReference>
<dbReference type="Gene3D" id="3.30.420.10">
    <property type="entry name" value="Ribonuclease H-like superfamily/Ribonuclease H"/>
    <property type="match status" value="1"/>
</dbReference>
<dbReference type="InterPro" id="IPR050951">
    <property type="entry name" value="Retrovirus_Pol_polyprotein"/>
</dbReference>
<evidence type="ECO:0000313" key="2">
    <source>
        <dbReference type="EMBL" id="UYV73597.1"/>
    </source>
</evidence>